<reference evidence="3 4" key="1">
    <citation type="submission" date="2024-04" db="EMBL/GenBank/DDBJ databases">
        <title>Genome assembly C_amara_ONT_v2.</title>
        <authorList>
            <person name="Yant L."/>
            <person name="Moore C."/>
            <person name="Slenker M."/>
        </authorList>
    </citation>
    <scope>NUCLEOTIDE SEQUENCE [LARGE SCALE GENOMIC DNA]</scope>
    <source>
        <tissue evidence="3">Leaf</tissue>
    </source>
</reference>
<dbReference type="Proteomes" id="UP001558713">
    <property type="component" value="Unassembled WGS sequence"/>
</dbReference>
<feature type="domain" description="NYN" evidence="2">
    <location>
        <begin position="23"/>
        <end position="122"/>
    </location>
</feature>
<feature type="region of interest" description="Disordered" evidence="1">
    <location>
        <begin position="295"/>
        <end position="348"/>
    </location>
</feature>
<dbReference type="PANTHER" id="PTHR14379:SF19">
    <property type="entry name" value="ENDONUCLEASE OR GLYCOSYL HYDROLASE-RELATED"/>
    <property type="match status" value="1"/>
</dbReference>
<dbReference type="PANTHER" id="PTHR14379">
    <property type="entry name" value="LIMKAIN B LKAP"/>
    <property type="match status" value="1"/>
</dbReference>
<dbReference type="Pfam" id="PF01936">
    <property type="entry name" value="NYN"/>
    <property type="match status" value="1"/>
</dbReference>
<evidence type="ECO:0000256" key="1">
    <source>
        <dbReference type="SAM" id="MobiDB-lite"/>
    </source>
</evidence>
<keyword evidence="4" id="KW-1185">Reference proteome</keyword>
<protein>
    <recommendedName>
        <fullName evidence="2">NYN domain-containing protein</fullName>
    </recommendedName>
</protein>
<dbReference type="InterPro" id="IPR021139">
    <property type="entry name" value="NYN"/>
</dbReference>
<feature type="region of interest" description="Disordered" evidence="1">
    <location>
        <begin position="249"/>
        <end position="275"/>
    </location>
</feature>
<sequence length="348" mass="37690">MSQIEEFDFVMKPPSEEAAVGAVSVYWDIKKCPVPDGYDARRVGRCISGFLRKCGYSGPITITAVGVLSKVPEKILEAVSSTGITLYNGPYGSRDMVGRIIFHSPGDNIMVISRPNYFSHLLNFSDDLSDSDSNSNSGFERGSLGLNVIFPYPDSPVSTDDAKSLWKDFLMADPKDDDKCCETGEPAIWVCGVCRIPNVSGIKAKLSGRGFTNFIAHLSSPEHQLKIPNWFHEEVAVEANVESPLDKATTMASEDDVKTTGDEDDVQTIGEGREEDEYLAIGVGSSLGPVVKKQKTCSNTMASEDDVKSSGDENDMKSSGDEDDVKTSGDEDDLKTSGDELPSVLVIL</sequence>
<feature type="compositionally biased region" description="Basic and acidic residues" evidence="1">
    <location>
        <begin position="305"/>
        <end position="338"/>
    </location>
</feature>
<evidence type="ECO:0000313" key="4">
    <source>
        <dbReference type="Proteomes" id="UP001558713"/>
    </source>
</evidence>
<dbReference type="AlphaFoldDB" id="A0ABD1BU66"/>
<evidence type="ECO:0000259" key="2">
    <source>
        <dbReference type="Pfam" id="PF01936"/>
    </source>
</evidence>
<gene>
    <name evidence="3" type="ORF">V5N11_035532</name>
</gene>
<name>A0ABD1BU66_CARAN</name>
<dbReference type="CDD" id="cd10910">
    <property type="entry name" value="PIN_limkain_b1_N_like"/>
    <property type="match status" value="1"/>
</dbReference>
<dbReference type="EMBL" id="JBANAX010000148">
    <property type="protein sequence ID" value="KAL1220731.1"/>
    <property type="molecule type" value="Genomic_DNA"/>
</dbReference>
<evidence type="ECO:0000313" key="3">
    <source>
        <dbReference type="EMBL" id="KAL1220731.1"/>
    </source>
</evidence>
<accession>A0ABD1BU66</accession>
<comment type="caution">
    <text evidence="3">The sequence shown here is derived from an EMBL/GenBank/DDBJ whole genome shotgun (WGS) entry which is preliminary data.</text>
</comment>
<dbReference type="InterPro" id="IPR024768">
    <property type="entry name" value="Marf1"/>
</dbReference>
<organism evidence="3 4">
    <name type="scientific">Cardamine amara subsp. amara</name>
    <dbReference type="NCBI Taxonomy" id="228776"/>
    <lineage>
        <taxon>Eukaryota</taxon>
        <taxon>Viridiplantae</taxon>
        <taxon>Streptophyta</taxon>
        <taxon>Embryophyta</taxon>
        <taxon>Tracheophyta</taxon>
        <taxon>Spermatophyta</taxon>
        <taxon>Magnoliopsida</taxon>
        <taxon>eudicotyledons</taxon>
        <taxon>Gunneridae</taxon>
        <taxon>Pentapetalae</taxon>
        <taxon>rosids</taxon>
        <taxon>malvids</taxon>
        <taxon>Brassicales</taxon>
        <taxon>Brassicaceae</taxon>
        <taxon>Cardamineae</taxon>
        <taxon>Cardamine</taxon>
    </lineage>
</organism>
<proteinExistence type="predicted"/>